<evidence type="ECO:0000313" key="3">
    <source>
        <dbReference type="Proteomes" id="UP000190074"/>
    </source>
</evidence>
<reference evidence="2 3" key="1">
    <citation type="submission" date="2016-11" db="EMBL/GenBank/DDBJ databases">
        <authorList>
            <consortium name="Pathogen Informatics"/>
        </authorList>
    </citation>
    <scope>NUCLEOTIDE SEQUENCE [LARGE SCALE GENOMIC DNA]</scope>
    <source>
        <strain evidence="2 3">911</strain>
    </source>
</reference>
<organism evidence="2 3">
    <name type="scientific">Mycobacteroides abscessus subsp. massiliense</name>
    <dbReference type="NCBI Taxonomy" id="1962118"/>
    <lineage>
        <taxon>Bacteria</taxon>
        <taxon>Bacillati</taxon>
        <taxon>Actinomycetota</taxon>
        <taxon>Actinomycetes</taxon>
        <taxon>Mycobacteriales</taxon>
        <taxon>Mycobacteriaceae</taxon>
        <taxon>Mycobacteroides</taxon>
        <taxon>Mycobacteroides abscessus</taxon>
    </lineage>
</organism>
<evidence type="ECO:0000256" key="1">
    <source>
        <dbReference type="SAM" id="MobiDB-lite"/>
    </source>
</evidence>
<dbReference type="AlphaFoldDB" id="A0A1U0Z9J4"/>
<feature type="compositionally biased region" description="Basic and acidic residues" evidence="1">
    <location>
        <begin position="95"/>
        <end position="106"/>
    </location>
</feature>
<proteinExistence type="predicted"/>
<protein>
    <submittedName>
        <fullName evidence="2">Uncharacterized protein</fullName>
    </submittedName>
</protein>
<dbReference type="EMBL" id="FVGW01000005">
    <property type="protein sequence ID" value="SKM20781.1"/>
    <property type="molecule type" value="Genomic_DNA"/>
</dbReference>
<feature type="region of interest" description="Disordered" evidence="1">
    <location>
        <begin position="81"/>
        <end position="106"/>
    </location>
</feature>
<name>A0A1U0Z9J4_9MYCO</name>
<accession>A0A1U0Z9J4</accession>
<gene>
    <name evidence="2" type="ORF">SAMEA2259716_03040</name>
</gene>
<evidence type="ECO:0000313" key="2">
    <source>
        <dbReference type="EMBL" id="SKM20781.1"/>
    </source>
</evidence>
<sequence length="106" mass="11735">MCEPMVTSLSGILLQQLSHLLRERRGFAALVESSLQIDDGESIRDGIGEPAHLVERVRGNMEEGHRSVEEQAPGVRQVVLPIGQGDGRRPTQVKCDGRRVTDEHIQ</sequence>
<dbReference type="Proteomes" id="UP000190074">
    <property type="component" value="Unassembled WGS sequence"/>
</dbReference>